<dbReference type="VEuPathDB" id="VectorBase:GAUT033354"/>
<evidence type="ECO:0000313" key="1">
    <source>
        <dbReference type="EnsemblMetazoa" id="GAUT033354-PA"/>
    </source>
</evidence>
<accession>A0A1A9VD16</accession>
<dbReference type="EnsemblMetazoa" id="GAUT033354-RA">
    <property type="protein sequence ID" value="GAUT033354-PA"/>
    <property type="gene ID" value="GAUT033354"/>
</dbReference>
<sequence>MDIAQRRKECVVKLREIWVPNCCLRADNASSMALYAQLVLAYQRYDNIYMHIVARWSGTRNCSLHLECDGYGLLCNCDFCDTCSQYLNRLLHICHGGLRYDNIVCFFGDIYVRGFLLEPLVAISGLATFGVTFMRPQNKKTVQHIKEPEKH</sequence>
<name>A0A1A9VD16_GLOAU</name>
<evidence type="ECO:0000313" key="2">
    <source>
        <dbReference type="Proteomes" id="UP000078200"/>
    </source>
</evidence>
<proteinExistence type="predicted"/>
<dbReference type="Proteomes" id="UP000078200">
    <property type="component" value="Unassembled WGS sequence"/>
</dbReference>
<dbReference type="AlphaFoldDB" id="A0A1A9VD16"/>
<organism evidence="1 2">
    <name type="scientific">Glossina austeni</name>
    <name type="common">Savannah tsetse fly</name>
    <dbReference type="NCBI Taxonomy" id="7395"/>
    <lineage>
        <taxon>Eukaryota</taxon>
        <taxon>Metazoa</taxon>
        <taxon>Ecdysozoa</taxon>
        <taxon>Arthropoda</taxon>
        <taxon>Hexapoda</taxon>
        <taxon>Insecta</taxon>
        <taxon>Pterygota</taxon>
        <taxon>Neoptera</taxon>
        <taxon>Endopterygota</taxon>
        <taxon>Diptera</taxon>
        <taxon>Brachycera</taxon>
        <taxon>Muscomorpha</taxon>
        <taxon>Hippoboscoidea</taxon>
        <taxon>Glossinidae</taxon>
        <taxon>Glossina</taxon>
    </lineage>
</organism>
<reference evidence="1" key="1">
    <citation type="submission" date="2020-05" db="UniProtKB">
        <authorList>
            <consortium name="EnsemblMetazoa"/>
        </authorList>
    </citation>
    <scope>IDENTIFICATION</scope>
    <source>
        <strain evidence="1">TTRI</strain>
    </source>
</reference>
<protein>
    <submittedName>
        <fullName evidence="1">Uncharacterized protein</fullName>
    </submittedName>
</protein>
<keyword evidence="2" id="KW-1185">Reference proteome</keyword>